<proteinExistence type="predicted"/>
<evidence type="ECO:0000313" key="2">
    <source>
        <dbReference type="EMBL" id="KAE8406856.1"/>
    </source>
</evidence>
<dbReference type="Proteomes" id="UP000325579">
    <property type="component" value="Unassembled WGS sequence"/>
</dbReference>
<dbReference type="Gene3D" id="3.60.130.10">
    <property type="entry name" value="Clavaminate synthase-like"/>
    <property type="match status" value="1"/>
</dbReference>
<dbReference type="RefSeq" id="XP_031944175.1">
    <property type="nucleotide sequence ID" value="XM_032088976.1"/>
</dbReference>
<accession>A0A5N7DK89</accession>
<sequence>MKIPTTQQLQQLHVSLEQGDYEPVATYDSTKATYLQDQETLQESLLGLCSANGWHKSSRAACSPRPILVSSEHQRRWRELHEALVLAITDIVERWLTDTEAGFPERMPLEPEEEDLLRWIDEQVPHNLPRYRDCRGSWRPDFLVEQDTSDESSGPVEGFRISEINARFSFNGFMYVTCGQKAMQDMGICDHGNGLVSATDPAKILNGILSLFQPNRPLHFLKGDEAGIDIHMVVDFLNRYLGVSPRFVTPADLRLLPDPQAKGGYKLCCVVKSPDSSQNSDASSLIHHNGECLEEIHQVGLELHQREISALGPEMLRQVSLRCFNDLRTILLVHDKRMLGIVKQELDHLVARNVLTPSQARVLDKGIPETILPGSLELDQAIANCKELPGLKDEYLLKPIRSGKGDGIVFGEDMDSKEWISRLENLRSAQFLSGSGTCVVQRKVKQPLYDVVLRPTASDLSCATRSSHVTDVSNALRKSGILKVSLQFKDDASKYLQNLILGLHKHHGHGLPITHSASRGWFWDIRPNSTTFQTPSHQARSETMQEFPWHTDCSYEEAPPKYFALQVLREDRCGGGTLSVMNVGRLSSMLSPSTCAALLRPEFRIDVPPEFVKSDASRHIIGSLMAADLSGAPSMLRFREDIMTPLSMDAAAALAELKECLLGLEVQTETLHLTPDCLPRGSVVLMDNRRWLHARNEVMDPERHLRRVRWDASPFPAMSI</sequence>
<reference evidence="2 3" key="1">
    <citation type="submission" date="2019-04" db="EMBL/GenBank/DDBJ databases">
        <authorList>
            <consortium name="DOE Joint Genome Institute"/>
            <person name="Mondo S."/>
            <person name="Kjaerbolling I."/>
            <person name="Vesth T."/>
            <person name="Frisvad J.C."/>
            <person name="Nybo J.L."/>
            <person name="Theobald S."/>
            <person name="Kildgaard S."/>
            <person name="Isbrandt T."/>
            <person name="Kuo A."/>
            <person name="Sato A."/>
            <person name="Lyhne E.K."/>
            <person name="Kogle M.E."/>
            <person name="Wiebenga A."/>
            <person name="Kun R.S."/>
            <person name="Lubbers R.J."/>
            <person name="Makela M.R."/>
            <person name="Barry K."/>
            <person name="Chovatia M."/>
            <person name="Clum A."/>
            <person name="Daum C."/>
            <person name="Haridas S."/>
            <person name="He G."/>
            <person name="LaButti K."/>
            <person name="Lipzen A."/>
            <person name="Riley R."/>
            <person name="Salamov A."/>
            <person name="Simmons B.A."/>
            <person name="Magnuson J.K."/>
            <person name="Henrissat B."/>
            <person name="Mortensen U.H."/>
            <person name="Larsen T.O."/>
            <person name="Devries R.P."/>
            <person name="Grigoriev I.V."/>
            <person name="Machida M."/>
            <person name="Baker S.E."/>
            <person name="Andersen M.R."/>
            <person name="Cantor M.N."/>
            <person name="Hua S.X."/>
        </authorList>
    </citation>
    <scope>NUCLEOTIDE SEQUENCE [LARGE SCALE GENOMIC DNA]</scope>
    <source>
        <strain evidence="2 3">CBS 119388</strain>
    </source>
</reference>
<keyword evidence="3" id="KW-1185">Reference proteome</keyword>
<protein>
    <submittedName>
        <fullName evidence="2">Clavaminate synthase-like protein</fullName>
    </submittedName>
</protein>
<dbReference type="SUPFAM" id="SSF56059">
    <property type="entry name" value="Glutathione synthetase ATP-binding domain-like"/>
    <property type="match status" value="1"/>
</dbReference>
<name>A0A5N7DK89_9EURO</name>
<organism evidence="2 3">
    <name type="scientific">Aspergillus pseudonomiae</name>
    <dbReference type="NCBI Taxonomy" id="1506151"/>
    <lineage>
        <taxon>Eukaryota</taxon>
        <taxon>Fungi</taxon>
        <taxon>Dikarya</taxon>
        <taxon>Ascomycota</taxon>
        <taxon>Pezizomycotina</taxon>
        <taxon>Eurotiomycetes</taxon>
        <taxon>Eurotiomycetidae</taxon>
        <taxon>Eurotiales</taxon>
        <taxon>Aspergillaceae</taxon>
        <taxon>Aspergillus</taxon>
        <taxon>Aspergillus subgen. Circumdati</taxon>
    </lineage>
</organism>
<dbReference type="InterPro" id="IPR042098">
    <property type="entry name" value="TauD-like_sf"/>
</dbReference>
<dbReference type="SUPFAM" id="SSF51197">
    <property type="entry name" value="Clavaminate synthase-like"/>
    <property type="match status" value="1"/>
</dbReference>
<dbReference type="GO" id="GO:0016491">
    <property type="term" value="F:oxidoreductase activity"/>
    <property type="evidence" value="ECO:0007669"/>
    <property type="project" value="UniProtKB-KW"/>
</dbReference>
<dbReference type="GeneID" id="43673667"/>
<evidence type="ECO:0000256" key="1">
    <source>
        <dbReference type="ARBA" id="ARBA00023002"/>
    </source>
</evidence>
<gene>
    <name evidence="2" type="ORF">BDV37DRAFT_291572</name>
</gene>
<dbReference type="EMBL" id="ML736751">
    <property type="protein sequence ID" value="KAE8406856.1"/>
    <property type="molecule type" value="Genomic_DNA"/>
</dbReference>
<dbReference type="AlphaFoldDB" id="A0A5N7DK89"/>
<keyword evidence="1" id="KW-0560">Oxidoreductase</keyword>
<evidence type="ECO:0000313" key="3">
    <source>
        <dbReference type="Proteomes" id="UP000325579"/>
    </source>
</evidence>
<dbReference type="OrthoDB" id="2117718at2759"/>